<keyword evidence="8" id="KW-1185">Reference proteome</keyword>
<dbReference type="PRINTS" id="PR00420">
    <property type="entry name" value="RNGMNOXGNASE"/>
</dbReference>
<sequence length="619" mass="68594">MDRIVDVLIVGGGPTGLLTAYNLLKLGVSVHVVEKYDKSTQALYGRACMLWPRSLEFLEQLGVCEEMSDIGFTLRGGSNYRNGQRLEGTGWAFTRKAIEGNTFFSHSLGIRQKYIEEIFRRFIRKLDPSAFSPSTTFIDYTRDDRDTSYPITASISNNGSKYSIKWFSVFSKHLIGADGARSAVRNKANIGFSSVSSGQRWVRMDAVIKSDMPEGRRNGVLIESPTHGSILWVMIDHGRTRLGYALPPALSEAYDKGKEITPEIAMDEAKKAVAPFYLEFETLDWYTVYSVYQGIADSYMKNGVILAGDACHTHSSGSAQGMNAGVHDAVNLSWKLGGYLRGWYTKDAFLSYESERRSSAQQLIEVDIELASLFGGVIPPHFKDLPENFDTREALNDCFKRNAGFTTGLTISYSSNILNQPFEPSLASKAEAGHRLMDVMLEPPGGRAPRRLYELMPNNGQFYIIVCAGARNSIPKRSLRVLHTYLSSPQSFRHRLHSEAFSFLTIICGHVNQPWELLGVEPWGHVYYDPQGAAYITWGIDLAKGAILAVRPDGILGHIVSLDAPEQLGAYFDGIVLPRKADSAADIDGTEIIRNGSGNLPVGEISVQNEPERMVLAKL</sequence>
<dbReference type="InterPro" id="IPR036249">
    <property type="entry name" value="Thioredoxin-like_sf"/>
</dbReference>
<reference evidence="7 8" key="1">
    <citation type="journal article" date="2016" name="Mol. Biol. Evol.">
        <title>Comparative Genomics of Early-Diverging Mushroom-Forming Fungi Provides Insights into the Origins of Lignocellulose Decay Capabilities.</title>
        <authorList>
            <person name="Nagy L.G."/>
            <person name="Riley R."/>
            <person name="Tritt A."/>
            <person name="Adam C."/>
            <person name="Daum C."/>
            <person name="Floudas D."/>
            <person name="Sun H."/>
            <person name="Yadav J.S."/>
            <person name="Pangilinan J."/>
            <person name="Larsson K.H."/>
            <person name="Matsuura K."/>
            <person name="Barry K."/>
            <person name="Labutti K."/>
            <person name="Kuo R."/>
            <person name="Ohm R.A."/>
            <person name="Bhattacharya S.S."/>
            <person name="Shirouzu T."/>
            <person name="Yoshinaga Y."/>
            <person name="Martin F.M."/>
            <person name="Grigoriev I.V."/>
            <person name="Hibbett D.S."/>
        </authorList>
    </citation>
    <scope>NUCLEOTIDE SEQUENCE [LARGE SCALE GENOMIC DNA]</scope>
    <source>
        <strain evidence="7 8">HHB10207 ss-3</strain>
    </source>
</reference>
<evidence type="ECO:0000256" key="2">
    <source>
        <dbReference type="ARBA" id="ARBA00022630"/>
    </source>
</evidence>
<feature type="domain" description="Phenol hydroxylase-like C-terminal dimerisation" evidence="6">
    <location>
        <begin position="412"/>
        <end position="579"/>
    </location>
</feature>
<dbReference type="Gene3D" id="3.50.50.60">
    <property type="entry name" value="FAD/NAD(P)-binding domain"/>
    <property type="match status" value="1"/>
</dbReference>
<dbReference type="Proteomes" id="UP000076798">
    <property type="component" value="Unassembled WGS sequence"/>
</dbReference>
<dbReference type="SUPFAM" id="SSF54373">
    <property type="entry name" value="FAD-linked reductases, C-terminal domain"/>
    <property type="match status" value="1"/>
</dbReference>
<comment type="similarity">
    <text evidence="1">Belongs to the PheA/TfdB FAD monooxygenase family.</text>
</comment>
<evidence type="ECO:0000313" key="7">
    <source>
        <dbReference type="EMBL" id="KZT40974.1"/>
    </source>
</evidence>
<dbReference type="InterPro" id="IPR050641">
    <property type="entry name" value="RIFMO-like"/>
</dbReference>
<protein>
    <submittedName>
        <fullName evidence="7">FAD/NAD(P)-binding domain-containing protein</fullName>
    </submittedName>
</protein>
<dbReference type="AlphaFoldDB" id="A0A166FT73"/>
<dbReference type="Pfam" id="PF07976">
    <property type="entry name" value="Phe_hydrox_dim"/>
    <property type="match status" value="1"/>
</dbReference>
<evidence type="ECO:0000256" key="4">
    <source>
        <dbReference type="ARBA" id="ARBA00023002"/>
    </source>
</evidence>
<dbReference type="EMBL" id="KV428026">
    <property type="protein sequence ID" value="KZT40974.1"/>
    <property type="molecule type" value="Genomic_DNA"/>
</dbReference>
<evidence type="ECO:0000256" key="3">
    <source>
        <dbReference type="ARBA" id="ARBA00022827"/>
    </source>
</evidence>
<evidence type="ECO:0000313" key="8">
    <source>
        <dbReference type="Proteomes" id="UP000076798"/>
    </source>
</evidence>
<dbReference type="PANTHER" id="PTHR43004">
    <property type="entry name" value="TRK SYSTEM POTASSIUM UPTAKE PROTEIN"/>
    <property type="match status" value="1"/>
</dbReference>
<dbReference type="Gene3D" id="3.30.9.10">
    <property type="entry name" value="D-Amino Acid Oxidase, subunit A, domain 2"/>
    <property type="match status" value="1"/>
</dbReference>
<keyword evidence="4" id="KW-0560">Oxidoreductase</keyword>
<feature type="domain" description="FAD-binding" evidence="5">
    <location>
        <begin position="5"/>
        <end position="365"/>
    </location>
</feature>
<keyword evidence="2" id="KW-0285">Flavoprotein</keyword>
<dbReference type="Gene3D" id="3.40.30.20">
    <property type="match status" value="1"/>
</dbReference>
<organism evidence="7 8">
    <name type="scientific">Sistotremastrum suecicum HHB10207 ss-3</name>
    <dbReference type="NCBI Taxonomy" id="1314776"/>
    <lineage>
        <taxon>Eukaryota</taxon>
        <taxon>Fungi</taxon>
        <taxon>Dikarya</taxon>
        <taxon>Basidiomycota</taxon>
        <taxon>Agaricomycotina</taxon>
        <taxon>Agaricomycetes</taxon>
        <taxon>Sistotremastrales</taxon>
        <taxon>Sistotremastraceae</taxon>
        <taxon>Sistotremastrum</taxon>
    </lineage>
</organism>
<evidence type="ECO:0000256" key="1">
    <source>
        <dbReference type="ARBA" id="ARBA00007801"/>
    </source>
</evidence>
<dbReference type="GO" id="GO:0016709">
    <property type="term" value="F:oxidoreductase activity, acting on paired donors, with incorporation or reduction of molecular oxygen, NAD(P)H as one donor, and incorporation of one atom of oxygen"/>
    <property type="evidence" value="ECO:0007669"/>
    <property type="project" value="UniProtKB-ARBA"/>
</dbReference>
<dbReference type="InterPro" id="IPR038220">
    <property type="entry name" value="PHOX_C_sf"/>
</dbReference>
<dbReference type="OrthoDB" id="1716816at2759"/>
<dbReference type="SUPFAM" id="SSF51905">
    <property type="entry name" value="FAD/NAD(P)-binding domain"/>
    <property type="match status" value="1"/>
</dbReference>
<dbReference type="InterPro" id="IPR002938">
    <property type="entry name" value="FAD-bd"/>
</dbReference>
<evidence type="ECO:0000259" key="5">
    <source>
        <dbReference type="Pfam" id="PF01494"/>
    </source>
</evidence>
<dbReference type="PANTHER" id="PTHR43004:SF5">
    <property type="entry name" value="FAD-BINDING DOMAIN-CONTAINING PROTEIN"/>
    <property type="match status" value="1"/>
</dbReference>
<gene>
    <name evidence="7" type="ORF">SISSUDRAFT_982613</name>
</gene>
<dbReference type="Pfam" id="PF01494">
    <property type="entry name" value="FAD_binding_3"/>
    <property type="match status" value="1"/>
</dbReference>
<dbReference type="InterPro" id="IPR036188">
    <property type="entry name" value="FAD/NAD-bd_sf"/>
</dbReference>
<name>A0A166FT73_9AGAM</name>
<proteinExistence type="inferred from homology"/>
<accession>A0A166FT73</accession>
<dbReference type="InterPro" id="IPR012941">
    <property type="entry name" value="Phe_hydrox_C_dim_dom"/>
</dbReference>
<dbReference type="GO" id="GO:0071949">
    <property type="term" value="F:FAD binding"/>
    <property type="evidence" value="ECO:0007669"/>
    <property type="project" value="InterPro"/>
</dbReference>
<keyword evidence="3" id="KW-0274">FAD</keyword>
<evidence type="ECO:0000259" key="6">
    <source>
        <dbReference type="Pfam" id="PF07976"/>
    </source>
</evidence>
<dbReference type="STRING" id="1314776.A0A166FT73"/>
<dbReference type="SUPFAM" id="SSF52833">
    <property type="entry name" value="Thioredoxin-like"/>
    <property type="match status" value="1"/>
</dbReference>